<proteinExistence type="predicted"/>
<gene>
    <name evidence="1" type="ORF">LCGC14_1882730</name>
</gene>
<comment type="caution">
    <text evidence="1">The sequence shown here is derived from an EMBL/GenBank/DDBJ whole genome shotgun (WGS) entry which is preliminary data.</text>
</comment>
<reference evidence="1" key="1">
    <citation type="journal article" date="2015" name="Nature">
        <title>Complex archaea that bridge the gap between prokaryotes and eukaryotes.</title>
        <authorList>
            <person name="Spang A."/>
            <person name="Saw J.H."/>
            <person name="Jorgensen S.L."/>
            <person name="Zaremba-Niedzwiedzka K."/>
            <person name="Martijn J."/>
            <person name="Lind A.E."/>
            <person name="van Eijk R."/>
            <person name="Schleper C."/>
            <person name="Guy L."/>
            <person name="Ettema T.J."/>
        </authorList>
    </citation>
    <scope>NUCLEOTIDE SEQUENCE</scope>
</reference>
<accession>A0A0F9J052</accession>
<organism evidence="1">
    <name type="scientific">marine sediment metagenome</name>
    <dbReference type="NCBI Taxonomy" id="412755"/>
    <lineage>
        <taxon>unclassified sequences</taxon>
        <taxon>metagenomes</taxon>
        <taxon>ecological metagenomes</taxon>
    </lineage>
</organism>
<protein>
    <submittedName>
        <fullName evidence="1">Uncharacterized protein</fullName>
    </submittedName>
</protein>
<sequence length="93" mass="10696">MLELTSRLERRLKDLLPKTLEKCGYEGGCPEAGEYRRLRGGQFRLYCLEHDKGLAQAQQVEETWSGYIRAMRTTRKLRESADSVSDESGARSR</sequence>
<dbReference type="EMBL" id="LAZR01019412">
    <property type="protein sequence ID" value="KKL92632.1"/>
    <property type="molecule type" value="Genomic_DNA"/>
</dbReference>
<name>A0A0F9J052_9ZZZZ</name>
<evidence type="ECO:0000313" key="1">
    <source>
        <dbReference type="EMBL" id="KKL92632.1"/>
    </source>
</evidence>
<dbReference type="AlphaFoldDB" id="A0A0F9J052"/>